<dbReference type="Proteomes" id="UP000661507">
    <property type="component" value="Unassembled WGS sequence"/>
</dbReference>
<protein>
    <submittedName>
        <fullName evidence="3">Uncharacterized protein</fullName>
    </submittedName>
</protein>
<reference evidence="3" key="1">
    <citation type="journal article" date="2014" name="Int. J. Syst. Evol. Microbiol.">
        <title>Complete genome sequence of Corynebacterium casei LMG S-19264T (=DSM 44701T), isolated from a smear-ripened cheese.</title>
        <authorList>
            <consortium name="US DOE Joint Genome Institute (JGI-PGF)"/>
            <person name="Walter F."/>
            <person name="Albersmeier A."/>
            <person name="Kalinowski J."/>
            <person name="Ruckert C."/>
        </authorList>
    </citation>
    <scope>NUCLEOTIDE SEQUENCE</scope>
    <source>
        <strain evidence="3">CGMCC 1.3617</strain>
    </source>
</reference>
<sequence>MRLPALLFLALLAFMPVAWGQEAPRIGVRVGTHPDRGRLVFDWPSRVGYSLEEQDGRVVIRFAAPARIDLAAVRRPPRNVLAIDQDGEAIALRIPPGARPLAFRLGNRIVVDVRDPVAAAEPAPPARAPTPPPTRTRLAAAAPPPAAEPIAAALPQAAAPLAQTAVAPGQAVAPAAHGATPAAHVPVTAAASASPAATRSLATRATALPGARPSSIRLLPGAPAIALDAGAEAGLAVFRRGDWVHVVLDRAIDTDLSALRGHPVFGGLEAQPAGEATALRLPLSAPAHLAVRRDGAAWVLEVTPEASRVDSANLRAIADAGPPTRLLLQGGLPGGSVTLADPATGETLLVGTLRQPGPGVHQARRLPEFDLLPSMQGAAIVARSDRLALRVTTENRFSLQATGTEPLGLGPQLGREPPAAATAMTRLLDLPSGSVQTLLERLRNVLTAVNAAPPLARAPVRRDAAETLLALGMPQEGQAMGTIAFRESPEAREDPRLLLAHGVAALLSGRLEDAGSIDDPRLPSRDEVVVWRALLAIARGQDAAAALRASAPVLLTYPEALRARTLPMAAEAMASGGEATAAAALLAQAGDAPGLDLARAMVVEARGERDAAIAAYGALVAGRDRHDRAIAMRRLAELRLTAGIIDKPGAAEALEQSLYAWRGGAEEPALRRRIAELRQEAGQGEQAFALIDETGKLFPDQAAALRPALQDAFASALETAPPLAAATLFDTRPDLLPAGARGQAAVLVLADRLAGLDLPQRAAALLQGAMGATTDSTARAAIGARLAAVRAAEGDSAGTIAALDASESINPEASLAMRRTVLRARAMARSGARPEAEALLATLGHAGAAPLADLRAEARDWAGAAAAMADHLAAMLPVASEPLGQGDRAALARQAAYLALAGDDAGLSALRAAQGTRMANGPLAEAFGVLTSDPVRGLSDLPRLQRELGMMRLLPSRLDALRAGVQVAR</sequence>
<dbReference type="RefSeq" id="WP_188965269.1">
    <property type="nucleotide sequence ID" value="NZ_BMKW01000001.1"/>
</dbReference>
<gene>
    <name evidence="3" type="ORF">GCM10011320_04450</name>
</gene>
<evidence type="ECO:0000256" key="2">
    <source>
        <dbReference type="SAM" id="SignalP"/>
    </source>
</evidence>
<dbReference type="AlphaFoldDB" id="A0A917NH65"/>
<dbReference type="EMBL" id="BMKW01000001">
    <property type="protein sequence ID" value="GGJ00748.1"/>
    <property type="molecule type" value="Genomic_DNA"/>
</dbReference>
<feature type="chain" id="PRO_5037415273" evidence="2">
    <location>
        <begin position="21"/>
        <end position="969"/>
    </location>
</feature>
<keyword evidence="4" id="KW-1185">Reference proteome</keyword>
<proteinExistence type="predicted"/>
<evidence type="ECO:0000313" key="3">
    <source>
        <dbReference type="EMBL" id="GGJ00748.1"/>
    </source>
</evidence>
<reference evidence="3" key="2">
    <citation type="submission" date="2020-09" db="EMBL/GenBank/DDBJ databases">
        <authorList>
            <person name="Sun Q."/>
            <person name="Zhou Y."/>
        </authorList>
    </citation>
    <scope>NUCLEOTIDE SEQUENCE</scope>
    <source>
        <strain evidence="3">CGMCC 1.3617</strain>
    </source>
</reference>
<organism evidence="3 4">
    <name type="scientific">Neoroseomonas lacus</name>
    <dbReference type="NCBI Taxonomy" id="287609"/>
    <lineage>
        <taxon>Bacteria</taxon>
        <taxon>Pseudomonadati</taxon>
        <taxon>Pseudomonadota</taxon>
        <taxon>Alphaproteobacteria</taxon>
        <taxon>Acetobacterales</taxon>
        <taxon>Acetobacteraceae</taxon>
        <taxon>Neoroseomonas</taxon>
    </lineage>
</organism>
<accession>A0A917NH65</accession>
<feature type="compositionally biased region" description="Pro residues" evidence="1">
    <location>
        <begin position="122"/>
        <end position="134"/>
    </location>
</feature>
<evidence type="ECO:0000313" key="4">
    <source>
        <dbReference type="Proteomes" id="UP000661507"/>
    </source>
</evidence>
<feature type="region of interest" description="Disordered" evidence="1">
    <location>
        <begin position="120"/>
        <end position="144"/>
    </location>
</feature>
<evidence type="ECO:0000256" key="1">
    <source>
        <dbReference type="SAM" id="MobiDB-lite"/>
    </source>
</evidence>
<comment type="caution">
    <text evidence="3">The sequence shown here is derived from an EMBL/GenBank/DDBJ whole genome shotgun (WGS) entry which is preliminary data.</text>
</comment>
<keyword evidence="2" id="KW-0732">Signal</keyword>
<feature type="signal peptide" evidence="2">
    <location>
        <begin position="1"/>
        <end position="20"/>
    </location>
</feature>
<name>A0A917NH65_9PROT</name>